<proteinExistence type="predicted"/>
<name>A0ABY1ED00_9MICO</name>
<organism evidence="1 2">
    <name type="scientific">Cryobacterium levicorallinum</name>
    <dbReference type="NCBI Taxonomy" id="995038"/>
    <lineage>
        <taxon>Bacteria</taxon>
        <taxon>Bacillati</taxon>
        <taxon>Actinomycetota</taxon>
        <taxon>Actinomycetes</taxon>
        <taxon>Micrococcales</taxon>
        <taxon>Microbacteriaceae</taxon>
        <taxon>Cryobacterium</taxon>
    </lineage>
</organism>
<dbReference type="Proteomes" id="UP000199681">
    <property type="component" value="Unassembled WGS sequence"/>
</dbReference>
<reference evidence="1 2" key="1">
    <citation type="submission" date="2016-10" db="EMBL/GenBank/DDBJ databases">
        <authorList>
            <person name="Varghese N."/>
            <person name="Submissions S."/>
        </authorList>
    </citation>
    <scope>NUCLEOTIDE SEQUENCE [LARGE SCALE GENOMIC DNA]</scope>
    <source>
        <strain evidence="1 2">GMCC 1.11211</strain>
    </source>
</reference>
<protein>
    <submittedName>
        <fullName evidence="1">Uncharacterized protein</fullName>
    </submittedName>
</protein>
<accession>A0ABY1ED00</accession>
<evidence type="ECO:0000313" key="1">
    <source>
        <dbReference type="EMBL" id="SFH47893.1"/>
    </source>
</evidence>
<gene>
    <name evidence="1" type="ORF">SAMN05216274_10657</name>
</gene>
<evidence type="ECO:0000313" key="2">
    <source>
        <dbReference type="Proteomes" id="UP000199681"/>
    </source>
</evidence>
<dbReference type="EMBL" id="FOPW01000006">
    <property type="protein sequence ID" value="SFH47893.1"/>
    <property type="molecule type" value="Genomic_DNA"/>
</dbReference>
<keyword evidence="2" id="KW-1185">Reference proteome</keyword>
<sequence length="37" mass="3610">MWVALLIAGALLIALVILYAAGLLGNEAVANAATASA</sequence>
<comment type="caution">
    <text evidence="1">The sequence shown here is derived from an EMBL/GenBank/DDBJ whole genome shotgun (WGS) entry which is preliminary data.</text>
</comment>